<dbReference type="AlphaFoldDB" id="A0ABD0X555"/>
<evidence type="ECO:0000256" key="5">
    <source>
        <dbReference type="SAM" id="SignalP"/>
    </source>
</evidence>
<sequence>MPVVSCYRVSLLALLTVAVVVTAAPTQAPTEAATKVDCGQLVKLLPADKLNTVFGEWILIEAYSDNENYVEKFQVIKSSKIELLATSSDNNVLLKQQDMIDDICVRYFNHNMTVIENTLQLTSKTLKLQESELQPIRKQAQCLQFSLPARFTYDGAAEFCADTEGDTYIKPKVV</sequence>
<comment type="subcellular location">
    <subcellularLocation>
        <location evidence="1">Secreted</location>
    </subcellularLocation>
</comment>
<gene>
    <name evidence="6" type="ORF">UPYG_G00217510</name>
</gene>
<dbReference type="Proteomes" id="UP001557470">
    <property type="component" value="Unassembled WGS sequence"/>
</dbReference>
<accession>A0ABD0X555</accession>
<dbReference type="InterPro" id="IPR012674">
    <property type="entry name" value="Calycin"/>
</dbReference>
<organism evidence="6 7">
    <name type="scientific">Umbra pygmaea</name>
    <name type="common">Eastern mudminnow</name>
    <dbReference type="NCBI Taxonomy" id="75934"/>
    <lineage>
        <taxon>Eukaryota</taxon>
        <taxon>Metazoa</taxon>
        <taxon>Chordata</taxon>
        <taxon>Craniata</taxon>
        <taxon>Vertebrata</taxon>
        <taxon>Euteleostomi</taxon>
        <taxon>Actinopterygii</taxon>
        <taxon>Neopterygii</taxon>
        <taxon>Teleostei</taxon>
        <taxon>Protacanthopterygii</taxon>
        <taxon>Esociformes</taxon>
        <taxon>Umbridae</taxon>
        <taxon>Umbra</taxon>
    </lineage>
</organism>
<evidence type="ECO:0000256" key="3">
    <source>
        <dbReference type="ARBA" id="ARBA00022729"/>
    </source>
</evidence>
<comment type="caution">
    <text evidence="6">The sequence shown here is derived from an EMBL/GenBank/DDBJ whole genome shotgun (WGS) entry which is preliminary data.</text>
</comment>
<keyword evidence="3 5" id="KW-0732">Signal</keyword>
<proteinExistence type="predicted"/>
<evidence type="ECO:0000256" key="4">
    <source>
        <dbReference type="ARBA" id="ARBA00023180"/>
    </source>
</evidence>
<dbReference type="PANTHER" id="PTHR11967">
    <property type="entry name" value="ALPHA-1-ACID GLYCOPROTEIN"/>
    <property type="match status" value="1"/>
</dbReference>
<dbReference type="GO" id="GO:0005576">
    <property type="term" value="C:extracellular region"/>
    <property type="evidence" value="ECO:0007669"/>
    <property type="project" value="UniProtKB-SubCell"/>
</dbReference>
<evidence type="ECO:0000256" key="2">
    <source>
        <dbReference type="ARBA" id="ARBA00022525"/>
    </source>
</evidence>
<protein>
    <submittedName>
        <fullName evidence="6">Uncharacterized protein</fullName>
    </submittedName>
</protein>
<name>A0ABD0X555_UMBPY</name>
<evidence type="ECO:0000256" key="1">
    <source>
        <dbReference type="ARBA" id="ARBA00004613"/>
    </source>
</evidence>
<keyword evidence="7" id="KW-1185">Reference proteome</keyword>
<dbReference type="SUPFAM" id="SSF50814">
    <property type="entry name" value="Lipocalins"/>
    <property type="match status" value="1"/>
</dbReference>
<dbReference type="EMBL" id="JAGEUA010000006">
    <property type="protein sequence ID" value="KAL0974236.1"/>
    <property type="molecule type" value="Genomic_DNA"/>
</dbReference>
<reference evidence="6 7" key="1">
    <citation type="submission" date="2024-06" db="EMBL/GenBank/DDBJ databases">
        <authorList>
            <person name="Pan Q."/>
            <person name="Wen M."/>
            <person name="Jouanno E."/>
            <person name="Zahm M."/>
            <person name="Klopp C."/>
            <person name="Cabau C."/>
            <person name="Louis A."/>
            <person name="Berthelot C."/>
            <person name="Parey E."/>
            <person name="Roest Crollius H."/>
            <person name="Montfort J."/>
            <person name="Robinson-Rechavi M."/>
            <person name="Bouchez O."/>
            <person name="Lampietro C."/>
            <person name="Lopez Roques C."/>
            <person name="Donnadieu C."/>
            <person name="Postlethwait J."/>
            <person name="Bobe J."/>
            <person name="Verreycken H."/>
            <person name="Guiguen Y."/>
        </authorList>
    </citation>
    <scope>NUCLEOTIDE SEQUENCE [LARGE SCALE GENOMIC DNA]</scope>
    <source>
        <strain evidence="6">Up_M1</strain>
        <tissue evidence="6">Testis</tissue>
    </source>
</reference>
<keyword evidence="2" id="KW-0964">Secreted</keyword>
<evidence type="ECO:0000313" key="6">
    <source>
        <dbReference type="EMBL" id="KAL0974236.1"/>
    </source>
</evidence>
<feature type="signal peptide" evidence="5">
    <location>
        <begin position="1"/>
        <end position="23"/>
    </location>
</feature>
<dbReference type="PANTHER" id="PTHR11967:SF2">
    <property type="entry name" value="ALPHA-1-ACID GLYCOPROTEIN 1"/>
    <property type="match status" value="1"/>
</dbReference>
<dbReference type="Gene3D" id="2.40.128.20">
    <property type="match status" value="2"/>
</dbReference>
<keyword evidence="4" id="KW-0325">Glycoprotein</keyword>
<evidence type="ECO:0000313" key="7">
    <source>
        <dbReference type="Proteomes" id="UP001557470"/>
    </source>
</evidence>
<feature type="chain" id="PRO_5044862728" evidence="5">
    <location>
        <begin position="24"/>
        <end position="174"/>
    </location>
</feature>